<dbReference type="Pfam" id="PF25137">
    <property type="entry name" value="ADH_Fe_C"/>
    <property type="match status" value="1"/>
</dbReference>
<dbReference type="PROSITE" id="PS00913">
    <property type="entry name" value="ADH_IRON_1"/>
    <property type="match status" value="1"/>
</dbReference>
<dbReference type="FunFam" id="3.40.50.1970:FF:000003">
    <property type="entry name" value="Alcohol dehydrogenase, iron-containing"/>
    <property type="match status" value="1"/>
</dbReference>
<keyword evidence="8" id="KW-1185">Reference proteome</keyword>
<evidence type="ECO:0000256" key="1">
    <source>
        <dbReference type="ARBA" id="ARBA00001962"/>
    </source>
</evidence>
<dbReference type="InterPro" id="IPR018211">
    <property type="entry name" value="ADH_Fe_CS"/>
</dbReference>
<dbReference type="InterPro" id="IPR039697">
    <property type="entry name" value="Alcohol_dehydrogenase_Fe"/>
</dbReference>
<dbReference type="EMBL" id="FOTO01000002">
    <property type="protein sequence ID" value="SFL40906.1"/>
    <property type="molecule type" value="Genomic_DNA"/>
</dbReference>
<dbReference type="Gene3D" id="1.20.1090.10">
    <property type="entry name" value="Dehydroquinate synthase-like - alpha domain"/>
    <property type="match status" value="1"/>
</dbReference>
<gene>
    <name evidence="7" type="ORF">SAMN05421830_10212</name>
</gene>
<evidence type="ECO:0000259" key="5">
    <source>
        <dbReference type="Pfam" id="PF00465"/>
    </source>
</evidence>
<proteinExistence type="inferred from homology"/>
<sequence length="385" mass="40894">MKKQEIFSTTPRLVMGPGCLPSITDELKRFGASSVLVITDPGLVATGIVQKLEDILVQDGFAVSRFDNVEADPPFELANTALDKLKDARAQAVIGIGGGSSLDIAKVVSVLATNDEPVTSMFGIDLIKKAGLPLVLIPTTAGTGSEVTPIVILSDHHEKLKKGIVSPHLYPACALLDPELTLGLPPKVTAATGMDALIHAVEAYTSRNATAMSDVLAVEAITLIFSNIRTAFADGANIAARTKMLRGSMLAGMAFANAGVTAVHAFAYPIGAEFHIPHGIANTIMLVPVMQFNMIGNLERFAGIAKMFGQPTESLSMRQAAQKAIDAMSELSDDLRVPRQLRDFGVKADDVPELAAGVMKVTRLLNNNPRKLELADAEDIYRAVL</sequence>
<name>A0A8G2C0Q9_DESNO</name>
<dbReference type="Proteomes" id="UP000199581">
    <property type="component" value="Unassembled WGS sequence"/>
</dbReference>
<dbReference type="GO" id="GO:0046872">
    <property type="term" value="F:metal ion binding"/>
    <property type="evidence" value="ECO:0007669"/>
    <property type="project" value="InterPro"/>
</dbReference>
<evidence type="ECO:0000256" key="3">
    <source>
        <dbReference type="ARBA" id="ARBA00023002"/>
    </source>
</evidence>
<dbReference type="CDD" id="cd08551">
    <property type="entry name" value="Fe-ADH"/>
    <property type="match status" value="1"/>
</dbReference>
<dbReference type="PANTHER" id="PTHR11496">
    <property type="entry name" value="ALCOHOL DEHYDROGENASE"/>
    <property type="match status" value="1"/>
</dbReference>
<dbReference type="SUPFAM" id="SSF56796">
    <property type="entry name" value="Dehydroquinate synthase-like"/>
    <property type="match status" value="1"/>
</dbReference>
<dbReference type="InterPro" id="IPR001670">
    <property type="entry name" value="ADH_Fe/GldA"/>
</dbReference>
<evidence type="ECO:0000259" key="6">
    <source>
        <dbReference type="Pfam" id="PF25137"/>
    </source>
</evidence>
<evidence type="ECO:0000256" key="4">
    <source>
        <dbReference type="ARBA" id="ARBA00023027"/>
    </source>
</evidence>
<dbReference type="Pfam" id="PF00465">
    <property type="entry name" value="Fe-ADH"/>
    <property type="match status" value="1"/>
</dbReference>
<feature type="domain" description="Fe-containing alcohol dehydrogenase-like C-terminal" evidence="6">
    <location>
        <begin position="189"/>
        <end position="384"/>
    </location>
</feature>
<comment type="similarity">
    <text evidence="2">Belongs to the iron-containing alcohol dehydrogenase family.</text>
</comment>
<dbReference type="FunFam" id="1.20.1090.10:FF:000001">
    <property type="entry name" value="Aldehyde-alcohol dehydrogenase"/>
    <property type="match status" value="1"/>
</dbReference>
<dbReference type="InterPro" id="IPR056798">
    <property type="entry name" value="ADH_Fe_C"/>
</dbReference>
<evidence type="ECO:0000313" key="7">
    <source>
        <dbReference type="EMBL" id="SFL40906.1"/>
    </source>
</evidence>
<keyword evidence="4" id="KW-0520">NAD</keyword>
<dbReference type="GO" id="GO:0004022">
    <property type="term" value="F:alcohol dehydrogenase (NAD+) activity"/>
    <property type="evidence" value="ECO:0007669"/>
    <property type="project" value="TreeGrafter"/>
</dbReference>
<accession>A0A8G2C0Q9</accession>
<comment type="cofactor">
    <cofactor evidence="1">
        <name>Fe cation</name>
        <dbReference type="ChEBI" id="CHEBI:24875"/>
    </cofactor>
</comment>
<evidence type="ECO:0000256" key="2">
    <source>
        <dbReference type="ARBA" id="ARBA00007358"/>
    </source>
</evidence>
<dbReference type="OrthoDB" id="9778433at2"/>
<dbReference type="PANTHER" id="PTHR11496:SF102">
    <property type="entry name" value="ALCOHOL DEHYDROGENASE 4"/>
    <property type="match status" value="1"/>
</dbReference>
<keyword evidence="3" id="KW-0560">Oxidoreductase</keyword>
<comment type="caution">
    <text evidence="7">The sequence shown here is derived from an EMBL/GenBank/DDBJ whole genome shotgun (WGS) entry which is preliminary data.</text>
</comment>
<reference evidence="7 8" key="1">
    <citation type="submission" date="2016-10" db="EMBL/GenBank/DDBJ databases">
        <authorList>
            <person name="Varghese N."/>
            <person name="Submissions S."/>
        </authorList>
    </citation>
    <scope>NUCLEOTIDE SEQUENCE [LARGE SCALE GENOMIC DNA]</scope>
    <source>
        <strain evidence="7 8">DSM 1741</strain>
    </source>
</reference>
<dbReference type="RefSeq" id="WP_092189588.1">
    <property type="nucleotide sequence ID" value="NZ_FOTO01000002.1"/>
</dbReference>
<feature type="domain" description="Alcohol dehydrogenase iron-type/glycerol dehydrogenase GldA" evidence="5">
    <location>
        <begin position="11"/>
        <end position="178"/>
    </location>
</feature>
<protein>
    <submittedName>
        <fullName evidence="7">Alcohol dehydrogenase, class IV</fullName>
    </submittedName>
</protein>
<dbReference type="AlphaFoldDB" id="A0A8G2C0Q9"/>
<dbReference type="Gene3D" id="3.40.50.1970">
    <property type="match status" value="1"/>
</dbReference>
<organism evidence="7 8">
    <name type="scientific">Desulfomicrobium norvegicum (strain DSM 1741 / NCIMB 8310)</name>
    <name type="common">Desulfovibrio baculatus (strain Norway 4)</name>
    <name type="synonym">Desulfovibrio desulfuricans (strain Norway 4)</name>
    <dbReference type="NCBI Taxonomy" id="52561"/>
    <lineage>
        <taxon>Bacteria</taxon>
        <taxon>Pseudomonadati</taxon>
        <taxon>Thermodesulfobacteriota</taxon>
        <taxon>Desulfovibrionia</taxon>
        <taxon>Desulfovibrionales</taxon>
        <taxon>Desulfomicrobiaceae</taxon>
        <taxon>Desulfomicrobium</taxon>
    </lineage>
</organism>
<evidence type="ECO:0000313" key="8">
    <source>
        <dbReference type="Proteomes" id="UP000199581"/>
    </source>
</evidence>